<dbReference type="AlphaFoldDB" id="B8BSG1"/>
<dbReference type="HOGENOM" id="CLU_1464085_0_0_1"/>
<keyword evidence="2" id="KW-1185">Reference proteome</keyword>
<proteinExistence type="predicted"/>
<protein>
    <submittedName>
        <fullName evidence="1">Uncharacterized protein</fullName>
    </submittedName>
</protein>
<dbReference type="EMBL" id="CM000638">
    <property type="protein sequence ID" value="EED96121.1"/>
    <property type="molecule type" value="Genomic_DNA"/>
</dbReference>
<sequence>MWLSPSLCTDTSTAQWIGAPILSAPSSYCEVRELIASSLNKEVGDEMTAECRATGTRMPWESMCGDEEVDAFLAKFMTLASLARGVEMQAGHGLCDADTNMPWDIVCVDETTSVKLVHRTQPVHSAYNFEPSYIPVMPSKKIRDPNKTSSRFGLPREKVRQFMNSMKSLPKSTHLSKIPAATLYA</sequence>
<gene>
    <name evidence="1" type="ORF">THAPSDRAFT_1973</name>
</gene>
<evidence type="ECO:0000313" key="1">
    <source>
        <dbReference type="EMBL" id="EED96121.1"/>
    </source>
</evidence>
<dbReference type="GeneID" id="7452570"/>
<accession>B8BSG1</accession>
<dbReference type="RefSeq" id="XP_002286480.1">
    <property type="nucleotide sequence ID" value="XM_002286444.1"/>
</dbReference>
<reference evidence="1 2" key="2">
    <citation type="journal article" date="2008" name="Nature">
        <title>The Phaeodactylum genome reveals the evolutionary history of diatom genomes.</title>
        <authorList>
            <person name="Bowler C."/>
            <person name="Allen A.E."/>
            <person name="Badger J.H."/>
            <person name="Grimwood J."/>
            <person name="Jabbari K."/>
            <person name="Kuo A."/>
            <person name="Maheswari U."/>
            <person name="Martens C."/>
            <person name="Maumus F."/>
            <person name="Otillar R.P."/>
            <person name="Rayko E."/>
            <person name="Salamov A."/>
            <person name="Vandepoele K."/>
            <person name="Beszteri B."/>
            <person name="Gruber A."/>
            <person name="Heijde M."/>
            <person name="Katinka M."/>
            <person name="Mock T."/>
            <person name="Valentin K."/>
            <person name="Verret F."/>
            <person name="Berges J.A."/>
            <person name="Brownlee C."/>
            <person name="Cadoret J.P."/>
            <person name="Chiovitti A."/>
            <person name="Choi C.J."/>
            <person name="Coesel S."/>
            <person name="De Martino A."/>
            <person name="Detter J.C."/>
            <person name="Durkin C."/>
            <person name="Falciatore A."/>
            <person name="Fournet J."/>
            <person name="Haruta M."/>
            <person name="Huysman M.J."/>
            <person name="Jenkins B.D."/>
            <person name="Jiroutova K."/>
            <person name="Jorgensen R.E."/>
            <person name="Joubert Y."/>
            <person name="Kaplan A."/>
            <person name="Kroger N."/>
            <person name="Kroth P.G."/>
            <person name="La Roche J."/>
            <person name="Lindquist E."/>
            <person name="Lommer M."/>
            <person name="Martin-Jezequel V."/>
            <person name="Lopez P.J."/>
            <person name="Lucas S."/>
            <person name="Mangogna M."/>
            <person name="McGinnis K."/>
            <person name="Medlin L.K."/>
            <person name="Montsant A."/>
            <person name="Oudot-Le Secq M.P."/>
            <person name="Napoli C."/>
            <person name="Obornik M."/>
            <person name="Parker M.S."/>
            <person name="Petit J.L."/>
            <person name="Porcel B.M."/>
            <person name="Poulsen N."/>
            <person name="Robison M."/>
            <person name="Rychlewski L."/>
            <person name="Rynearson T.A."/>
            <person name="Schmutz J."/>
            <person name="Shapiro H."/>
            <person name="Siaut M."/>
            <person name="Stanley M."/>
            <person name="Sussman M.R."/>
            <person name="Taylor A.R."/>
            <person name="Vardi A."/>
            <person name="von Dassow P."/>
            <person name="Vyverman W."/>
            <person name="Willis A."/>
            <person name="Wyrwicz L.S."/>
            <person name="Rokhsar D.S."/>
            <person name="Weissenbach J."/>
            <person name="Armbrust E.V."/>
            <person name="Green B.R."/>
            <person name="Van de Peer Y."/>
            <person name="Grigoriev I.V."/>
        </authorList>
    </citation>
    <scope>NUCLEOTIDE SEQUENCE [LARGE SCALE GENOMIC DNA]</scope>
    <source>
        <strain evidence="1 2">CCMP1335</strain>
    </source>
</reference>
<reference evidence="1 2" key="1">
    <citation type="journal article" date="2004" name="Science">
        <title>The genome of the diatom Thalassiosira pseudonana: ecology, evolution, and metabolism.</title>
        <authorList>
            <person name="Armbrust E.V."/>
            <person name="Berges J.A."/>
            <person name="Bowler C."/>
            <person name="Green B.R."/>
            <person name="Martinez D."/>
            <person name="Putnam N.H."/>
            <person name="Zhou S."/>
            <person name="Allen A.E."/>
            <person name="Apt K.E."/>
            <person name="Bechner M."/>
            <person name="Brzezinski M.A."/>
            <person name="Chaal B.K."/>
            <person name="Chiovitti A."/>
            <person name="Davis A.K."/>
            <person name="Demarest M.S."/>
            <person name="Detter J.C."/>
            <person name="Glavina T."/>
            <person name="Goodstein D."/>
            <person name="Hadi M.Z."/>
            <person name="Hellsten U."/>
            <person name="Hildebrand M."/>
            <person name="Jenkins B.D."/>
            <person name="Jurka J."/>
            <person name="Kapitonov V.V."/>
            <person name="Kroger N."/>
            <person name="Lau W.W."/>
            <person name="Lane T.W."/>
            <person name="Larimer F.W."/>
            <person name="Lippmeier J.C."/>
            <person name="Lucas S."/>
            <person name="Medina M."/>
            <person name="Montsant A."/>
            <person name="Obornik M."/>
            <person name="Parker M.S."/>
            <person name="Palenik B."/>
            <person name="Pazour G.J."/>
            <person name="Richardson P.M."/>
            <person name="Rynearson T.A."/>
            <person name="Saito M.A."/>
            <person name="Schwartz D.C."/>
            <person name="Thamatrakoln K."/>
            <person name="Valentin K."/>
            <person name="Vardi A."/>
            <person name="Wilkerson F.P."/>
            <person name="Rokhsar D.S."/>
        </authorList>
    </citation>
    <scope>NUCLEOTIDE SEQUENCE [LARGE SCALE GENOMIC DNA]</scope>
    <source>
        <strain evidence="1 2">CCMP1335</strain>
    </source>
</reference>
<name>B8BSG1_THAPS</name>
<dbReference type="Proteomes" id="UP000001449">
    <property type="component" value="Chromosome 1"/>
</dbReference>
<organism evidence="1 2">
    <name type="scientific">Thalassiosira pseudonana</name>
    <name type="common">Marine diatom</name>
    <name type="synonym">Cyclotella nana</name>
    <dbReference type="NCBI Taxonomy" id="35128"/>
    <lineage>
        <taxon>Eukaryota</taxon>
        <taxon>Sar</taxon>
        <taxon>Stramenopiles</taxon>
        <taxon>Ochrophyta</taxon>
        <taxon>Bacillariophyta</taxon>
        <taxon>Coscinodiscophyceae</taxon>
        <taxon>Thalassiosirophycidae</taxon>
        <taxon>Thalassiosirales</taxon>
        <taxon>Thalassiosiraceae</taxon>
        <taxon>Thalassiosira</taxon>
    </lineage>
</organism>
<dbReference type="InParanoid" id="B8BSG1"/>
<evidence type="ECO:0000313" key="2">
    <source>
        <dbReference type="Proteomes" id="UP000001449"/>
    </source>
</evidence>
<dbReference type="KEGG" id="tps:THAPSDRAFT_1973"/>
<dbReference type="PaxDb" id="35128-Thaps1973"/>